<feature type="region of interest" description="Disordered" evidence="1">
    <location>
        <begin position="448"/>
        <end position="516"/>
    </location>
</feature>
<feature type="compositionally biased region" description="Polar residues" evidence="1">
    <location>
        <begin position="498"/>
        <end position="509"/>
    </location>
</feature>
<keyword evidence="6" id="KW-1185">Reference proteome</keyword>
<dbReference type="Proteomes" id="UP001187531">
    <property type="component" value="Unassembled WGS sequence"/>
</dbReference>
<feature type="transmembrane region" description="Helical" evidence="2">
    <location>
        <begin position="251"/>
        <end position="273"/>
    </location>
</feature>
<protein>
    <recommendedName>
        <fullName evidence="4">Shavenoid isoform B-like N-terminal domain-containing protein</fullName>
    </recommendedName>
</protein>
<feature type="compositionally biased region" description="Basic and acidic residues" evidence="1">
    <location>
        <begin position="908"/>
        <end position="917"/>
    </location>
</feature>
<feature type="compositionally biased region" description="Basic and acidic residues" evidence="1">
    <location>
        <begin position="734"/>
        <end position="752"/>
    </location>
</feature>
<feature type="region of interest" description="Disordered" evidence="1">
    <location>
        <begin position="541"/>
        <end position="563"/>
    </location>
</feature>
<dbReference type="GO" id="GO:0005938">
    <property type="term" value="C:cell cortex"/>
    <property type="evidence" value="ECO:0007669"/>
    <property type="project" value="TreeGrafter"/>
</dbReference>
<keyword evidence="3" id="KW-0732">Signal</keyword>
<feature type="compositionally biased region" description="Basic and acidic residues" evidence="1">
    <location>
        <begin position="471"/>
        <end position="480"/>
    </location>
</feature>
<dbReference type="PANTHER" id="PTHR39387">
    <property type="entry name" value="SHAVENOID, ISOFORM B"/>
    <property type="match status" value="1"/>
</dbReference>
<dbReference type="InterPro" id="IPR057507">
    <property type="entry name" value="Sha_B-like_N"/>
</dbReference>
<keyword evidence="2" id="KW-1133">Transmembrane helix</keyword>
<feature type="domain" description="Shavenoid isoform B-like N-terminal" evidence="4">
    <location>
        <begin position="27"/>
        <end position="88"/>
    </location>
</feature>
<feature type="compositionally biased region" description="Basic and acidic residues" evidence="1">
    <location>
        <begin position="581"/>
        <end position="592"/>
    </location>
</feature>
<feature type="compositionally biased region" description="Polar residues" evidence="1">
    <location>
        <begin position="754"/>
        <end position="772"/>
    </location>
</feature>
<feature type="region of interest" description="Disordered" evidence="1">
    <location>
        <begin position="733"/>
        <end position="772"/>
    </location>
</feature>
<proteinExistence type="predicted"/>
<keyword evidence="2" id="KW-0812">Transmembrane</keyword>
<feature type="compositionally biased region" description="Polar residues" evidence="1">
    <location>
        <begin position="454"/>
        <end position="464"/>
    </location>
</feature>
<feature type="signal peptide" evidence="3">
    <location>
        <begin position="1"/>
        <end position="22"/>
    </location>
</feature>
<feature type="compositionally biased region" description="Basic and acidic residues" evidence="1">
    <location>
        <begin position="541"/>
        <end position="557"/>
    </location>
</feature>
<evidence type="ECO:0000256" key="1">
    <source>
        <dbReference type="SAM" id="MobiDB-lite"/>
    </source>
</evidence>
<dbReference type="AlphaFoldDB" id="A0AA88IW00"/>
<evidence type="ECO:0000313" key="5">
    <source>
        <dbReference type="EMBL" id="KAK2727517.1"/>
    </source>
</evidence>
<evidence type="ECO:0000256" key="2">
    <source>
        <dbReference type="SAM" id="Phobius"/>
    </source>
</evidence>
<evidence type="ECO:0000313" key="6">
    <source>
        <dbReference type="Proteomes" id="UP001187531"/>
    </source>
</evidence>
<feature type="region of interest" description="Disordered" evidence="1">
    <location>
        <begin position="581"/>
        <end position="602"/>
    </location>
</feature>
<feature type="compositionally biased region" description="Polar residues" evidence="1">
    <location>
        <begin position="593"/>
        <end position="602"/>
    </location>
</feature>
<dbReference type="Pfam" id="PF23328">
    <property type="entry name" value="Sha_B_N"/>
    <property type="match status" value="1"/>
</dbReference>
<comment type="caution">
    <text evidence="5">The sequence shown here is derived from an EMBL/GenBank/DDBJ whole genome shotgun (WGS) entry which is preliminary data.</text>
</comment>
<feature type="compositionally biased region" description="Low complexity" evidence="1">
    <location>
        <begin position="483"/>
        <end position="497"/>
    </location>
</feature>
<evidence type="ECO:0000259" key="4">
    <source>
        <dbReference type="Pfam" id="PF23328"/>
    </source>
</evidence>
<name>A0AA88IW00_ARTSF</name>
<gene>
    <name evidence="5" type="ORF">QYM36_008114</name>
</gene>
<sequence>MLIYTWKLSVLIFLLSDRESLGYEEKVTISRHYLGDMFFGHESTCRDDYCDSGGVRFAKTIRHGSCQCQCSSSTPVFRDDLQTCVKDVEECLLADYVSASSTEKIPFVFLPHKGHLIYPDAEIALSDMRSEGQLLLSPVCVVSKAHILSSKGWIALEKGTVGEPPFALYREGTKTYLQWLGDGSLRISLDGRVILVRLLCKDTANARIGVFSPCIAFRVAGSPGVAEVVFDGGTVDIGQSGPGSIIHQSNYVAIGIASGVLGLLYVIGVVIFLTNRRKKRRGKAREAKLNSISSPFVDDGILKTNPLLHSNNSNGDSKSINTPLVNQKEAMALFQDAARRHLSPSGLCSPDLCHAGRNQLGGSLLPGQVPHFEEDLLEAQLFQAGFDPAHLTKEDREYILSQRYLDQSSFEGQAPEFLARVRSAVDSARLKMSSRKFLPRLFDIPEEPRDYGSVSKQSQISRTNSVKKQHKQEGTSEGRKFLGSTDSGANGDASDSSQNKSNTDESNQPIYIPRKKKLIKEKDTAYGSIKKNLTSTLDRVKKSLSKDEERNENDKNDISMSRSLYTNPSIESIYGSLFKKKDENEEGKKAEIEQQNDSRPSTRATFVNMKKQPLYDMLKISETQPEHMKPAERVCDKTEGVTCLMQTEATPAKPLMVEKSTYTTMTIMRGSANEVDVILSDAESKVPKLSSDSESESIGCKQFQKKIWFEPDSLDRPRRPFETPSITVVKSFKTKPERSESKVTQRMKEVPRKLQTSKAAFQKSDPTASTTEAATSKVAQLVKEAPNKCQTSEAAFEGCDSTGSTCKSVKSLSRVLPGGDELEIGNDLFNMNTGFATLKKSGIKNPGTLDIRKKERMVDESPALPLKSLRQMFESSEEAKCDAPPRPQKGIDMQRLNQELNRQNKLHNPAEKRKETIYDSPPKLPPRKGGTGPPSLPPKSLHRRSASLDELMDYEPIGSVKSNTSLYDDTKSTSSVHELLQRIEEFEKEEAYLRQSHLVSENGTISESGISKGMEIALQVRAKMLENRNTKSSIKIKLRRFLEKMEDAFSENDGSAKKTEKAKNLSRGITLKSVSSQLSLASTVESSGDYDSNKRTPADQSSIHSDTDWHFSASSTPRNLRRLSENSDNGSLGSDGTGHASSCSFDTLKTRKSYPIKPSTDYGFFVNNIYDTGTTQKRISNSMDSGVYSTVQNDGPKV</sequence>
<dbReference type="EMBL" id="JAVRJZ010000001">
    <property type="protein sequence ID" value="KAK2727517.1"/>
    <property type="molecule type" value="Genomic_DNA"/>
</dbReference>
<accession>A0AA88IW00</accession>
<feature type="compositionally biased region" description="Polar residues" evidence="1">
    <location>
        <begin position="1126"/>
        <end position="1140"/>
    </location>
</feature>
<feature type="region of interest" description="Disordered" evidence="1">
    <location>
        <begin position="1082"/>
        <end position="1140"/>
    </location>
</feature>
<feature type="chain" id="PRO_5041653446" description="Shavenoid isoform B-like N-terminal domain-containing protein" evidence="3">
    <location>
        <begin position="23"/>
        <end position="1198"/>
    </location>
</feature>
<dbReference type="PANTHER" id="PTHR39387:SF1">
    <property type="entry name" value="SHAVENOID, ISOFORM B"/>
    <property type="match status" value="1"/>
</dbReference>
<reference evidence="5" key="1">
    <citation type="submission" date="2023-07" db="EMBL/GenBank/DDBJ databases">
        <title>Chromosome-level genome assembly of Artemia franciscana.</title>
        <authorList>
            <person name="Jo E."/>
        </authorList>
    </citation>
    <scope>NUCLEOTIDE SEQUENCE</scope>
    <source>
        <tissue evidence="5">Whole body</tissue>
    </source>
</reference>
<organism evidence="5 6">
    <name type="scientific">Artemia franciscana</name>
    <name type="common">Brine shrimp</name>
    <name type="synonym">Artemia sanfranciscana</name>
    <dbReference type="NCBI Taxonomy" id="6661"/>
    <lineage>
        <taxon>Eukaryota</taxon>
        <taxon>Metazoa</taxon>
        <taxon>Ecdysozoa</taxon>
        <taxon>Arthropoda</taxon>
        <taxon>Crustacea</taxon>
        <taxon>Branchiopoda</taxon>
        <taxon>Anostraca</taxon>
        <taxon>Artemiidae</taxon>
        <taxon>Artemia</taxon>
    </lineage>
</organism>
<feature type="region of interest" description="Disordered" evidence="1">
    <location>
        <begin position="901"/>
        <end position="942"/>
    </location>
</feature>
<keyword evidence="2" id="KW-0472">Membrane</keyword>
<feature type="region of interest" description="Disordered" evidence="1">
    <location>
        <begin position="873"/>
        <end position="892"/>
    </location>
</feature>
<evidence type="ECO:0000256" key="3">
    <source>
        <dbReference type="SAM" id="SignalP"/>
    </source>
</evidence>